<dbReference type="EMBL" id="ABLK01000468">
    <property type="protein sequence ID" value="EDT37435.1"/>
    <property type="molecule type" value="Genomic_DNA"/>
</dbReference>
<evidence type="ECO:0000313" key="2">
    <source>
        <dbReference type="EMBL" id="EDT37435.1"/>
    </source>
</evidence>
<proteinExistence type="predicted"/>
<feature type="region of interest" description="Disordered" evidence="1">
    <location>
        <begin position="1"/>
        <end position="31"/>
    </location>
</feature>
<sequence length="31" mass="3527">MEMKETEASKRRFVGPGAPRGGWVSARYAWD</sequence>
<feature type="compositionally biased region" description="Basic and acidic residues" evidence="1">
    <location>
        <begin position="1"/>
        <end position="10"/>
    </location>
</feature>
<accession>B1TG69</accession>
<dbReference type="AlphaFoldDB" id="B1TG69"/>
<evidence type="ECO:0000313" key="3">
    <source>
        <dbReference type="Proteomes" id="UP000004814"/>
    </source>
</evidence>
<evidence type="ECO:0000256" key="1">
    <source>
        <dbReference type="SAM" id="MobiDB-lite"/>
    </source>
</evidence>
<reference evidence="2 3" key="1">
    <citation type="submission" date="2008-03" db="EMBL/GenBank/DDBJ databases">
        <title>Sequencing of the draft genome and assembly of Burkholderia ambifaria MEX-5.</title>
        <authorList>
            <consortium name="US DOE Joint Genome Institute (JGI-PGF)"/>
            <person name="Copeland A."/>
            <person name="Lucas S."/>
            <person name="Lapidus A."/>
            <person name="Glavina del Rio T."/>
            <person name="Dalin E."/>
            <person name="Tice H."/>
            <person name="Bruce D."/>
            <person name="Goodwin L."/>
            <person name="Pitluck S."/>
            <person name="Larimer F."/>
            <person name="Land M.L."/>
            <person name="Hauser L."/>
            <person name="Tiedje J."/>
            <person name="Richardson P."/>
        </authorList>
    </citation>
    <scope>NUCLEOTIDE SEQUENCE [LARGE SCALE GENOMIC DNA]</scope>
    <source>
        <strain evidence="2 3">MEX-5</strain>
    </source>
</reference>
<protein>
    <submittedName>
        <fullName evidence="2">Uncharacterized protein</fullName>
    </submittedName>
</protein>
<organism evidence="2 3">
    <name type="scientific">Burkholderia ambifaria MEX-5</name>
    <dbReference type="NCBI Taxonomy" id="396597"/>
    <lineage>
        <taxon>Bacteria</taxon>
        <taxon>Pseudomonadati</taxon>
        <taxon>Pseudomonadota</taxon>
        <taxon>Betaproteobacteria</taxon>
        <taxon>Burkholderiales</taxon>
        <taxon>Burkholderiaceae</taxon>
        <taxon>Burkholderia</taxon>
        <taxon>Burkholderia cepacia complex</taxon>
    </lineage>
</organism>
<name>B1TG69_9BURK</name>
<gene>
    <name evidence="2" type="ORF">BamMEX5DRAFT_6785</name>
</gene>
<dbReference type="Proteomes" id="UP000004814">
    <property type="component" value="Unassembled WGS sequence"/>
</dbReference>
<comment type="caution">
    <text evidence="2">The sequence shown here is derived from an EMBL/GenBank/DDBJ whole genome shotgun (WGS) entry which is preliminary data.</text>
</comment>